<dbReference type="Proteomes" id="UP000225706">
    <property type="component" value="Unassembled WGS sequence"/>
</dbReference>
<name>A0A2B4RLR3_STYPI</name>
<feature type="region of interest" description="Disordered" evidence="1">
    <location>
        <begin position="41"/>
        <end position="127"/>
    </location>
</feature>
<dbReference type="AlphaFoldDB" id="A0A2B4RLR3"/>
<evidence type="ECO:0000313" key="3">
    <source>
        <dbReference type="EMBL" id="PFX18106.1"/>
    </source>
</evidence>
<organism evidence="3 4">
    <name type="scientific">Stylophora pistillata</name>
    <name type="common">Smooth cauliflower coral</name>
    <dbReference type="NCBI Taxonomy" id="50429"/>
    <lineage>
        <taxon>Eukaryota</taxon>
        <taxon>Metazoa</taxon>
        <taxon>Cnidaria</taxon>
        <taxon>Anthozoa</taxon>
        <taxon>Hexacorallia</taxon>
        <taxon>Scleractinia</taxon>
        <taxon>Astrocoeniina</taxon>
        <taxon>Pocilloporidae</taxon>
        <taxon>Stylophora</taxon>
    </lineage>
</organism>
<gene>
    <name evidence="3" type="ORF">AWC38_SpisGene17543</name>
</gene>
<dbReference type="OrthoDB" id="5974301at2759"/>
<reference evidence="4" key="1">
    <citation type="journal article" date="2017" name="bioRxiv">
        <title>Comparative analysis of the genomes of Stylophora pistillata and Acropora digitifera provides evidence for extensive differences between species of corals.</title>
        <authorList>
            <person name="Voolstra C.R."/>
            <person name="Li Y."/>
            <person name="Liew Y.J."/>
            <person name="Baumgarten S."/>
            <person name="Zoccola D."/>
            <person name="Flot J.-F."/>
            <person name="Tambutte S."/>
            <person name="Allemand D."/>
            <person name="Aranda M."/>
        </authorList>
    </citation>
    <scope>NUCLEOTIDE SEQUENCE [LARGE SCALE GENOMIC DNA]</scope>
</reference>
<feature type="compositionally biased region" description="Pro residues" evidence="1">
    <location>
        <begin position="48"/>
        <end position="57"/>
    </location>
</feature>
<feature type="compositionally biased region" description="Pro residues" evidence="1">
    <location>
        <begin position="77"/>
        <end position="96"/>
    </location>
</feature>
<dbReference type="EMBL" id="LSMT01000430">
    <property type="protein sequence ID" value="PFX18106.1"/>
    <property type="molecule type" value="Genomic_DNA"/>
</dbReference>
<keyword evidence="4" id="KW-1185">Reference proteome</keyword>
<keyword evidence="2" id="KW-0732">Signal</keyword>
<feature type="compositionally biased region" description="Polar residues" evidence="1">
    <location>
        <begin position="117"/>
        <end position="127"/>
    </location>
</feature>
<feature type="chain" id="PRO_5012270515" evidence="2">
    <location>
        <begin position="23"/>
        <end position="127"/>
    </location>
</feature>
<evidence type="ECO:0000313" key="4">
    <source>
        <dbReference type="Proteomes" id="UP000225706"/>
    </source>
</evidence>
<evidence type="ECO:0000256" key="2">
    <source>
        <dbReference type="SAM" id="SignalP"/>
    </source>
</evidence>
<comment type="caution">
    <text evidence="3">The sequence shown here is derived from an EMBL/GenBank/DDBJ whole genome shotgun (WGS) entry which is preliminary data.</text>
</comment>
<accession>A0A2B4RLR3</accession>
<feature type="signal peptide" evidence="2">
    <location>
        <begin position="1"/>
        <end position="22"/>
    </location>
</feature>
<sequence length="127" mass="13319">MYFVKILRFITLHLLVVSLASQEEQHTRRSYTVNPGKILFCPSARAGPPGPPGPPGLPGRDGRDGRDCPPCNCASVPSPPVESPCPGSPPPVPQGPPVGGEVPHVHITGQARDLGDQTDQSGSGDRE</sequence>
<protein>
    <submittedName>
        <fullName evidence="3">Uncharacterized protein</fullName>
    </submittedName>
</protein>
<proteinExistence type="predicted"/>
<evidence type="ECO:0000256" key="1">
    <source>
        <dbReference type="SAM" id="MobiDB-lite"/>
    </source>
</evidence>